<dbReference type="EMBL" id="JBHSMX010000011">
    <property type="protein sequence ID" value="MFC5520411.1"/>
    <property type="molecule type" value="Genomic_DNA"/>
</dbReference>
<evidence type="ECO:0000313" key="2">
    <source>
        <dbReference type="EMBL" id="MFC5520411.1"/>
    </source>
</evidence>
<feature type="region of interest" description="Disordered" evidence="1">
    <location>
        <begin position="1"/>
        <end position="33"/>
    </location>
</feature>
<reference evidence="3" key="1">
    <citation type="journal article" date="2019" name="Int. J. Syst. Evol. Microbiol.">
        <title>The Global Catalogue of Microorganisms (GCM) 10K type strain sequencing project: providing services to taxonomists for standard genome sequencing and annotation.</title>
        <authorList>
            <consortium name="The Broad Institute Genomics Platform"/>
            <consortium name="The Broad Institute Genome Sequencing Center for Infectious Disease"/>
            <person name="Wu L."/>
            <person name="Ma J."/>
        </authorList>
    </citation>
    <scope>NUCLEOTIDE SEQUENCE [LARGE SCALE GENOMIC DNA]</scope>
    <source>
        <strain evidence="3">CGMCC 4.7277</strain>
    </source>
</reference>
<dbReference type="RefSeq" id="WP_369406091.1">
    <property type="nucleotide sequence ID" value="NZ_JBHSMX010000011.1"/>
</dbReference>
<proteinExistence type="predicted"/>
<gene>
    <name evidence="2" type="ORF">ACFPP7_05725</name>
</gene>
<evidence type="ECO:0000313" key="3">
    <source>
        <dbReference type="Proteomes" id="UP001596084"/>
    </source>
</evidence>
<comment type="caution">
    <text evidence="2">The sequence shown here is derived from an EMBL/GenBank/DDBJ whole genome shotgun (WGS) entry which is preliminary data.</text>
</comment>
<keyword evidence="3" id="KW-1185">Reference proteome</keyword>
<sequence>MLAKLPTSGLHSPWLARPIEPGAGGAELGHSDP</sequence>
<organism evidence="2 3">
    <name type="scientific">Polaromonas jejuensis</name>
    <dbReference type="NCBI Taxonomy" id="457502"/>
    <lineage>
        <taxon>Bacteria</taxon>
        <taxon>Pseudomonadati</taxon>
        <taxon>Pseudomonadota</taxon>
        <taxon>Betaproteobacteria</taxon>
        <taxon>Burkholderiales</taxon>
        <taxon>Comamonadaceae</taxon>
        <taxon>Polaromonas</taxon>
    </lineage>
</organism>
<evidence type="ECO:0000256" key="1">
    <source>
        <dbReference type="SAM" id="MobiDB-lite"/>
    </source>
</evidence>
<name>A0ABW0Q6I3_9BURK</name>
<accession>A0ABW0Q6I3</accession>
<protein>
    <submittedName>
        <fullName evidence="2">Uncharacterized protein</fullName>
    </submittedName>
</protein>
<dbReference type="Proteomes" id="UP001596084">
    <property type="component" value="Unassembled WGS sequence"/>
</dbReference>